<feature type="transmembrane region" description="Helical" evidence="2">
    <location>
        <begin position="133"/>
        <end position="152"/>
    </location>
</feature>
<feature type="compositionally biased region" description="Basic and acidic residues" evidence="1">
    <location>
        <begin position="312"/>
        <end position="333"/>
    </location>
</feature>
<feature type="transmembrane region" description="Helical" evidence="2">
    <location>
        <begin position="58"/>
        <end position="78"/>
    </location>
</feature>
<dbReference type="NCBIfam" id="TIGR02854">
    <property type="entry name" value="spore_II_GA"/>
    <property type="match status" value="1"/>
</dbReference>
<accession>A0A0D7WXE5</accession>
<keyword evidence="4" id="KW-1185">Reference proteome</keyword>
<reference evidence="3 4" key="1">
    <citation type="submission" date="2014-11" db="EMBL/GenBank/DDBJ databases">
        <title>Draft Genome Sequences of Paenibacillus polymyxa NRRL B-30509 and Paenibacillus terrae NRRL B-30644, Strains from a Poultry Environment that Produce Tridecaptin A and Paenicidins.</title>
        <authorList>
            <person name="van Belkum M.J."/>
            <person name="Lohans C.T."/>
            <person name="Vederas J.C."/>
        </authorList>
    </citation>
    <scope>NUCLEOTIDE SEQUENCE [LARGE SCALE GENOMIC DNA]</scope>
    <source>
        <strain evidence="3 4">NRRL B-30644</strain>
    </source>
</reference>
<organism evidence="3 4">
    <name type="scientific">Paenibacillus terrae</name>
    <dbReference type="NCBI Taxonomy" id="159743"/>
    <lineage>
        <taxon>Bacteria</taxon>
        <taxon>Bacillati</taxon>
        <taxon>Bacillota</taxon>
        <taxon>Bacilli</taxon>
        <taxon>Bacillales</taxon>
        <taxon>Paenibacillaceae</taxon>
        <taxon>Paenibacillus</taxon>
    </lineage>
</organism>
<dbReference type="PATRIC" id="fig|159743.3.peg.6333"/>
<dbReference type="GO" id="GO:0030436">
    <property type="term" value="P:asexual sporulation"/>
    <property type="evidence" value="ECO:0007669"/>
    <property type="project" value="InterPro"/>
</dbReference>
<protein>
    <submittedName>
        <fullName evidence="3">Peptidase</fullName>
    </submittedName>
</protein>
<sequence>MVFYIDLIFLANLFIDAVLLMATAWMRKIRPVWWRLLASAVIGAMYVVMMFVPELSFLFTFLIKLALSVIMLLVAFGFGSMQKYLRTMGAFYMINFVAAGGILGMHYLLQSTGELFNGIWYTASGGMSFELKIAFWFILCAFGGVMLFFRIVQSSKHRAERMSGFLGEVQVWIGQDHIECTGLLDTGNQLHDPLTRTPVMVMEAALWEAYLPSSWLQKLSEGNADQLVMELGDESFNWQDRVRLVPYRGINRNHSFMLALKPDRVEVVMNGARYVHHRVLIGLDGGKLSAEGKYRAIIHPDVTAHAEGAAEPEDHKQEASFEAQDDGRGHTIRSEGNQAIAVTDEGIQRDLAPFSEGGE</sequence>
<dbReference type="InterPro" id="IPR005081">
    <property type="entry name" value="SpoIIGA"/>
</dbReference>
<dbReference type="OrthoDB" id="2690199at2"/>
<comment type="caution">
    <text evidence="3">The sequence shown here is derived from an EMBL/GenBank/DDBJ whole genome shotgun (WGS) entry which is preliminary data.</text>
</comment>
<feature type="transmembrane region" description="Helical" evidence="2">
    <location>
        <begin position="32"/>
        <end position="52"/>
    </location>
</feature>
<dbReference type="EMBL" id="JTHP01000125">
    <property type="protein sequence ID" value="KJD42407.1"/>
    <property type="molecule type" value="Genomic_DNA"/>
</dbReference>
<name>A0A0D7WXE5_9BACL</name>
<feature type="transmembrane region" description="Helical" evidence="2">
    <location>
        <begin position="6"/>
        <end position="25"/>
    </location>
</feature>
<evidence type="ECO:0000256" key="2">
    <source>
        <dbReference type="SAM" id="Phobius"/>
    </source>
</evidence>
<dbReference type="Proteomes" id="UP000032534">
    <property type="component" value="Unassembled WGS sequence"/>
</dbReference>
<keyword evidence="2" id="KW-0472">Membrane</keyword>
<dbReference type="AlphaFoldDB" id="A0A0D7WXE5"/>
<dbReference type="GO" id="GO:0006508">
    <property type="term" value="P:proteolysis"/>
    <property type="evidence" value="ECO:0007669"/>
    <property type="project" value="InterPro"/>
</dbReference>
<keyword evidence="2" id="KW-0812">Transmembrane</keyword>
<dbReference type="RefSeq" id="WP_044649276.1">
    <property type="nucleotide sequence ID" value="NZ_JTHP01000125.1"/>
</dbReference>
<feature type="region of interest" description="Disordered" evidence="1">
    <location>
        <begin position="307"/>
        <end position="359"/>
    </location>
</feature>
<gene>
    <name evidence="3" type="ORF">QD47_28375</name>
</gene>
<dbReference type="Pfam" id="PF03419">
    <property type="entry name" value="Peptidase_U4"/>
    <property type="match status" value="1"/>
</dbReference>
<dbReference type="GO" id="GO:0004190">
    <property type="term" value="F:aspartic-type endopeptidase activity"/>
    <property type="evidence" value="ECO:0007669"/>
    <property type="project" value="InterPro"/>
</dbReference>
<feature type="transmembrane region" description="Helical" evidence="2">
    <location>
        <begin position="90"/>
        <end position="109"/>
    </location>
</feature>
<evidence type="ECO:0000313" key="3">
    <source>
        <dbReference type="EMBL" id="KJD42407.1"/>
    </source>
</evidence>
<evidence type="ECO:0000313" key="4">
    <source>
        <dbReference type="Proteomes" id="UP000032534"/>
    </source>
</evidence>
<evidence type="ECO:0000256" key="1">
    <source>
        <dbReference type="SAM" id="MobiDB-lite"/>
    </source>
</evidence>
<keyword evidence="2" id="KW-1133">Transmembrane helix</keyword>
<proteinExistence type="predicted"/>